<keyword evidence="2" id="KW-0732">Signal</keyword>
<keyword evidence="4" id="KW-1185">Reference proteome</keyword>
<feature type="compositionally biased region" description="Polar residues" evidence="1">
    <location>
        <begin position="128"/>
        <end position="142"/>
    </location>
</feature>
<evidence type="ECO:0000313" key="4">
    <source>
        <dbReference type="Proteomes" id="UP000221165"/>
    </source>
</evidence>
<evidence type="ECO:0008006" key="5">
    <source>
        <dbReference type="Google" id="ProtNLM"/>
    </source>
</evidence>
<comment type="caution">
    <text evidence="3">The sequence shown here is derived from an EMBL/GenBank/DDBJ whole genome shotgun (WGS) entry which is preliminary data.</text>
</comment>
<gene>
    <name evidence="3" type="ORF">CSUI_001120</name>
</gene>
<dbReference type="VEuPathDB" id="ToxoDB:CSUI_001120"/>
<feature type="chain" id="PRO_5012316014" description="Transmembrane protein" evidence="2">
    <location>
        <begin position="32"/>
        <end position="344"/>
    </location>
</feature>
<evidence type="ECO:0000313" key="3">
    <source>
        <dbReference type="EMBL" id="PHJ25027.1"/>
    </source>
</evidence>
<organism evidence="3 4">
    <name type="scientific">Cystoisospora suis</name>
    <dbReference type="NCBI Taxonomy" id="483139"/>
    <lineage>
        <taxon>Eukaryota</taxon>
        <taxon>Sar</taxon>
        <taxon>Alveolata</taxon>
        <taxon>Apicomplexa</taxon>
        <taxon>Conoidasida</taxon>
        <taxon>Coccidia</taxon>
        <taxon>Eucoccidiorida</taxon>
        <taxon>Eimeriorina</taxon>
        <taxon>Sarcocystidae</taxon>
        <taxon>Cystoisospora</taxon>
    </lineage>
</organism>
<sequence>MTAFTRGGACGPRRGAVVLLLLVSGFPFFHGGRDSRKDLPGHGKTRTQLAARRDSAGQYSGEREALSSEFLKVGVPGVAWKFRKNSSRVSFSCRHWLHGLSLPSTGLEGLQSRRCNCTDSSCFRNSCRSTGETNSITSSSAGRSGGNQTGTAPQALVNYQEWLVFTAAEAVVGTGKKRAQITKEGAEHPDPHIEYNPDKDTDEPFVTPVSSGHPLGLTKTDLDGIRRLAPPENSERIEEESVNERAAVKGDALQETRDAHANLDVNRTALGEQRRIAVFSSSSSRTVHIRDVAVHDGSGGTTVTVTAEIRNTQTGEVDASFDDNVYFTELFKEDGAGRVTPAEL</sequence>
<name>A0A2C6L9W8_9APIC</name>
<dbReference type="GeneID" id="94424537"/>
<evidence type="ECO:0000256" key="1">
    <source>
        <dbReference type="SAM" id="MobiDB-lite"/>
    </source>
</evidence>
<protein>
    <recommendedName>
        <fullName evidence="5">Transmembrane protein</fullName>
    </recommendedName>
</protein>
<dbReference type="RefSeq" id="XP_067926699.1">
    <property type="nucleotide sequence ID" value="XM_068061326.1"/>
</dbReference>
<feature type="region of interest" description="Disordered" evidence="1">
    <location>
        <begin position="128"/>
        <end position="149"/>
    </location>
</feature>
<accession>A0A2C6L9W8</accession>
<dbReference type="AlphaFoldDB" id="A0A2C6L9W8"/>
<feature type="signal peptide" evidence="2">
    <location>
        <begin position="1"/>
        <end position="31"/>
    </location>
</feature>
<feature type="region of interest" description="Disordered" evidence="1">
    <location>
        <begin position="37"/>
        <end position="58"/>
    </location>
</feature>
<dbReference type="Proteomes" id="UP000221165">
    <property type="component" value="Unassembled WGS sequence"/>
</dbReference>
<feature type="non-terminal residue" evidence="3">
    <location>
        <position position="344"/>
    </location>
</feature>
<evidence type="ECO:0000256" key="2">
    <source>
        <dbReference type="SAM" id="SignalP"/>
    </source>
</evidence>
<reference evidence="3 4" key="1">
    <citation type="journal article" date="2017" name="Int. J. Parasitol.">
        <title>The genome of the protozoan parasite Cystoisospora suis and a reverse vaccinology approach to identify vaccine candidates.</title>
        <authorList>
            <person name="Palmieri N."/>
            <person name="Shrestha A."/>
            <person name="Ruttkowski B."/>
            <person name="Beck T."/>
            <person name="Vogl C."/>
            <person name="Tomley F."/>
            <person name="Blake D.P."/>
            <person name="Joachim A."/>
        </authorList>
    </citation>
    <scope>NUCLEOTIDE SEQUENCE [LARGE SCALE GENOMIC DNA]</scope>
    <source>
        <strain evidence="3 4">Wien I</strain>
    </source>
</reference>
<dbReference type="EMBL" id="MIGC01000441">
    <property type="protein sequence ID" value="PHJ25027.1"/>
    <property type="molecule type" value="Genomic_DNA"/>
</dbReference>
<proteinExistence type="predicted"/>